<dbReference type="Gene3D" id="3.30.10.20">
    <property type="match status" value="1"/>
</dbReference>
<dbReference type="Pfam" id="PF00069">
    <property type="entry name" value="Pkinase"/>
    <property type="match status" value="1"/>
</dbReference>
<evidence type="ECO:0000256" key="5">
    <source>
        <dbReference type="ARBA" id="ARBA00022840"/>
    </source>
</evidence>
<keyword evidence="3" id="KW-0547">Nucleotide-binding</keyword>
<feature type="transmembrane region" description="Helical" evidence="7">
    <location>
        <begin position="322"/>
        <end position="343"/>
    </location>
</feature>
<dbReference type="AlphaFoldDB" id="A0A6J6WFL1"/>
<feature type="region of interest" description="Disordered" evidence="6">
    <location>
        <begin position="401"/>
        <end position="458"/>
    </location>
</feature>
<dbReference type="GO" id="GO:0005524">
    <property type="term" value="F:ATP binding"/>
    <property type="evidence" value="ECO:0007669"/>
    <property type="project" value="UniProtKB-KW"/>
</dbReference>
<dbReference type="PANTHER" id="PTHR43289">
    <property type="entry name" value="MITOGEN-ACTIVATED PROTEIN KINASE KINASE KINASE 20-RELATED"/>
    <property type="match status" value="1"/>
</dbReference>
<dbReference type="SUPFAM" id="SSF56112">
    <property type="entry name" value="Protein kinase-like (PK-like)"/>
    <property type="match status" value="1"/>
</dbReference>
<evidence type="ECO:0000256" key="1">
    <source>
        <dbReference type="ARBA" id="ARBA00022679"/>
    </source>
</evidence>
<dbReference type="PANTHER" id="PTHR43289:SF6">
    <property type="entry name" value="SERINE_THREONINE-PROTEIN KINASE NEKL-3"/>
    <property type="match status" value="1"/>
</dbReference>
<dbReference type="GO" id="GO:0004674">
    <property type="term" value="F:protein serine/threonine kinase activity"/>
    <property type="evidence" value="ECO:0007669"/>
    <property type="project" value="TreeGrafter"/>
</dbReference>
<evidence type="ECO:0000256" key="6">
    <source>
        <dbReference type="SAM" id="MobiDB-lite"/>
    </source>
</evidence>
<dbReference type="Gene3D" id="1.10.510.10">
    <property type="entry name" value="Transferase(Phosphotransferase) domain 1"/>
    <property type="match status" value="1"/>
</dbReference>
<dbReference type="CDD" id="cd14014">
    <property type="entry name" value="STKc_PknB_like"/>
    <property type="match status" value="1"/>
</dbReference>
<feature type="domain" description="Protein kinase" evidence="8">
    <location>
        <begin position="12"/>
        <end position="266"/>
    </location>
</feature>
<evidence type="ECO:0000313" key="10">
    <source>
        <dbReference type="EMBL" id="CAB4782235.1"/>
    </source>
</evidence>
<keyword evidence="7" id="KW-0812">Transmembrane</keyword>
<sequence length="458" mass="46472">MSDNQDLIAGRYETGRRLGGSAGADVVAARDTHLQRSVALKVLRPESRGDSAALERLRRSAQSTGAVSDPNVVDVYDWNADADLAYMAMEIVDGGTLAESLRSHGPLPANRAVSIASGVASGLVAIHAASQVHGAITTDSVLLTRDGSPRLTALSGGPSAASNADEARNFAGVCSPEVLGGSSADAASDVWALGVVLYESITGARPFDGADTVAVATSVMRDTPVAPSQRAVGVPFVLDNLILRMLSRDPATRITTAAVALSELTMVTSSLAATATVANPVAAPRTEALPVTGQVTAGAAAAAAGVGASNVGGDAVEPSRPWLVPVLIAIVIGLGGLLGWTLFGPKDSNKTPAEMVTVPDVIDETSDTASNSLFEAGLRGIPQEKSSETVKVGIVFAQQPQPGTKVERSTKVRYSVSTGPATTTTSSTTTSSTSSTTSSSTTSSTSTTTTTIPPTTTT</sequence>
<proteinExistence type="predicted"/>
<reference evidence="10" key="1">
    <citation type="submission" date="2020-05" db="EMBL/GenBank/DDBJ databases">
        <authorList>
            <person name="Chiriac C."/>
            <person name="Salcher M."/>
            <person name="Ghai R."/>
            <person name="Kavagutti S V."/>
        </authorList>
    </citation>
    <scope>NUCLEOTIDE SEQUENCE</scope>
</reference>
<dbReference type="PROSITE" id="PS50011">
    <property type="entry name" value="PROTEIN_KINASE_DOM"/>
    <property type="match status" value="1"/>
</dbReference>
<evidence type="ECO:0000256" key="2">
    <source>
        <dbReference type="ARBA" id="ARBA00022737"/>
    </source>
</evidence>
<evidence type="ECO:0000259" key="8">
    <source>
        <dbReference type="PROSITE" id="PS50011"/>
    </source>
</evidence>
<dbReference type="Gene3D" id="3.30.200.20">
    <property type="entry name" value="Phosphorylase Kinase, domain 1"/>
    <property type="match status" value="1"/>
</dbReference>
<feature type="domain" description="PASTA" evidence="9">
    <location>
        <begin position="351"/>
        <end position="418"/>
    </location>
</feature>
<dbReference type="InterPro" id="IPR000719">
    <property type="entry name" value="Prot_kinase_dom"/>
</dbReference>
<organism evidence="10">
    <name type="scientific">freshwater metagenome</name>
    <dbReference type="NCBI Taxonomy" id="449393"/>
    <lineage>
        <taxon>unclassified sequences</taxon>
        <taxon>metagenomes</taxon>
        <taxon>ecological metagenomes</taxon>
    </lineage>
</organism>
<feature type="compositionally biased region" description="Low complexity" evidence="6">
    <location>
        <begin position="422"/>
        <end position="458"/>
    </location>
</feature>
<protein>
    <submittedName>
        <fullName evidence="10">Unannotated protein</fullName>
    </submittedName>
</protein>
<dbReference type="InterPro" id="IPR011009">
    <property type="entry name" value="Kinase-like_dom_sf"/>
</dbReference>
<evidence type="ECO:0000256" key="3">
    <source>
        <dbReference type="ARBA" id="ARBA00022741"/>
    </source>
</evidence>
<dbReference type="SMART" id="SM00740">
    <property type="entry name" value="PASTA"/>
    <property type="match status" value="1"/>
</dbReference>
<keyword evidence="4" id="KW-0418">Kinase</keyword>
<evidence type="ECO:0000256" key="4">
    <source>
        <dbReference type="ARBA" id="ARBA00022777"/>
    </source>
</evidence>
<accession>A0A6J6WFL1</accession>
<dbReference type="PROSITE" id="PS51178">
    <property type="entry name" value="PASTA"/>
    <property type="match status" value="1"/>
</dbReference>
<evidence type="ECO:0000256" key="7">
    <source>
        <dbReference type="SAM" id="Phobius"/>
    </source>
</evidence>
<keyword evidence="2" id="KW-0677">Repeat</keyword>
<keyword evidence="5" id="KW-0067">ATP-binding</keyword>
<dbReference type="InterPro" id="IPR005543">
    <property type="entry name" value="PASTA_dom"/>
</dbReference>
<evidence type="ECO:0000259" key="9">
    <source>
        <dbReference type="PROSITE" id="PS51178"/>
    </source>
</evidence>
<dbReference type="EMBL" id="CAEZZU010000133">
    <property type="protein sequence ID" value="CAB4782235.1"/>
    <property type="molecule type" value="Genomic_DNA"/>
</dbReference>
<keyword evidence="7" id="KW-1133">Transmembrane helix</keyword>
<dbReference type="Pfam" id="PF03793">
    <property type="entry name" value="PASTA"/>
    <property type="match status" value="1"/>
</dbReference>
<name>A0A6J6WFL1_9ZZZZ</name>
<keyword evidence="1" id="KW-0808">Transferase</keyword>
<gene>
    <name evidence="10" type="ORF">UFOPK2925_00932</name>
</gene>
<keyword evidence="7" id="KW-0472">Membrane</keyword>
<dbReference type="CDD" id="cd06577">
    <property type="entry name" value="PASTA_pknB"/>
    <property type="match status" value="1"/>
</dbReference>